<comment type="caution">
    <text evidence="20">The sequence shown here is derived from an EMBL/GenBank/DDBJ whole genome shotgun (WGS) entry which is preliminary data.</text>
</comment>
<dbReference type="InterPro" id="IPR054734">
    <property type="entry name" value="PqqF-like_C_4"/>
</dbReference>
<dbReference type="InterPro" id="IPR001431">
    <property type="entry name" value="Pept_M16_Zn_BS"/>
</dbReference>
<dbReference type="FunFam" id="3.30.830.10:FF:000005">
    <property type="entry name" value="nardilysin isoform X1"/>
    <property type="match status" value="1"/>
</dbReference>
<protein>
    <recommendedName>
        <fullName evidence="5">Protease 3</fullName>
        <ecNumber evidence="4">3.4.24.55</ecNumber>
    </recommendedName>
    <alternativeName>
        <fullName evidence="13">Pitrilysin</fullName>
    </alternativeName>
    <alternativeName>
        <fullName evidence="12">Protease III</fullName>
    </alternativeName>
    <alternativeName>
        <fullName evidence="11">Protease pi</fullName>
    </alternativeName>
</protein>
<dbReference type="RefSeq" id="WP_193952178.1">
    <property type="nucleotide sequence ID" value="NZ_JADEYS010000004.1"/>
</dbReference>
<evidence type="ECO:0000256" key="6">
    <source>
        <dbReference type="ARBA" id="ARBA00022670"/>
    </source>
</evidence>
<dbReference type="GO" id="GO:0046872">
    <property type="term" value="F:metal ion binding"/>
    <property type="evidence" value="ECO:0007669"/>
    <property type="project" value="UniProtKB-KW"/>
</dbReference>
<feature type="signal peptide" evidence="15">
    <location>
        <begin position="1"/>
        <end position="27"/>
    </location>
</feature>
<dbReference type="InterPro" id="IPR011765">
    <property type="entry name" value="Pept_M16_N"/>
</dbReference>
<dbReference type="EC" id="3.4.24.55" evidence="4"/>
<comment type="similarity">
    <text evidence="3 14">Belongs to the peptidase M16 family.</text>
</comment>
<evidence type="ECO:0000259" key="17">
    <source>
        <dbReference type="Pfam" id="PF05193"/>
    </source>
</evidence>
<keyword evidence="21" id="KW-1185">Reference proteome</keyword>
<dbReference type="PANTHER" id="PTHR43690:SF18">
    <property type="entry name" value="INSULIN-DEGRADING ENZYME-RELATED"/>
    <property type="match status" value="1"/>
</dbReference>
<evidence type="ECO:0000256" key="5">
    <source>
        <dbReference type="ARBA" id="ARBA00017565"/>
    </source>
</evidence>
<dbReference type="Pfam" id="PF16187">
    <property type="entry name" value="Peptidase_M16_M"/>
    <property type="match status" value="1"/>
</dbReference>
<evidence type="ECO:0000256" key="7">
    <source>
        <dbReference type="ARBA" id="ARBA00022723"/>
    </source>
</evidence>
<dbReference type="EMBL" id="JADEYS010000004">
    <property type="protein sequence ID" value="MBE9396620.1"/>
    <property type="molecule type" value="Genomic_DNA"/>
</dbReference>
<feature type="chain" id="PRO_5035265932" description="Protease 3" evidence="15">
    <location>
        <begin position="28"/>
        <end position="950"/>
    </location>
</feature>
<accession>A0A8J7K586</accession>
<evidence type="ECO:0000259" key="18">
    <source>
        <dbReference type="Pfam" id="PF16187"/>
    </source>
</evidence>
<dbReference type="Proteomes" id="UP000640333">
    <property type="component" value="Unassembled WGS sequence"/>
</dbReference>
<keyword evidence="6" id="KW-0645">Protease</keyword>
<comment type="function">
    <text evidence="2">Endopeptidase that degrades small peptides of less than 7 kDa, such as glucagon and insulin.</text>
</comment>
<dbReference type="AlphaFoldDB" id="A0A8J7K586"/>
<feature type="domain" description="Peptidase M16 N-terminal" evidence="16">
    <location>
        <begin position="49"/>
        <end position="186"/>
    </location>
</feature>
<dbReference type="GO" id="GO:0004222">
    <property type="term" value="F:metalloendopeptidase activity"/>
    <property type="evidence" value="ECO:0007669"/>
    <property type="project" value="UniProtKB-EC"/>
</dbReference>
<reference evidence="20" key="1">
    <citation type="submission" date="2020-10" db="EMBL/GenBank/DDBJ databases">
        <title>Bacterium isolated from coastal waters sediment.</title>
        <authorList>
            <person name="Chen R.-J."/>
            <person name="Lu D.-C."/>
            <person name="Zhu K.-L."/>
            <person name="Du Z.-J."/>
        </authorList>
    </citation>
    <scope>NUCLEOTIDE SEQUENCE</scope>
    <source>
        <strain evidence="20">N1Y112</strain>
    </source>
</reference>
<evidence type="ECO:0000313" key="20">
    <source>
        <dbReference type="EMBL" id="MBE9396620.1"/>
    </source>
</evidence>
<evidence type="ECO:0000256" key="8">
    <source>
        <dbReference type="ARBA" id="ARBA00022801"/>
    </source>
</evidence>
<evidence type="ECO:0000256" key="13">
    <source>
        <dbReference type="ARBA" id="ARBA00033450"/>
    </source>
</evidence>
<feature type="domain" description="Coenzyme PQQ synthesis protein F-like C-terminal lobe" evidence="19">
    <location>
        <begin position="773"/>
        <end position="871"/>
    </location>
</feature>
<name>A0A8J7K586_9GAMM</name>
<organism evidence="20 21">
    <name type="scientific">Pontibacterium sinense</name>
    <dbReference type="NCBI Taxonomy" id="2781979"/>
    <lineage>
        <taxon>Bacteria</taxon>
        <taxon>Pseudomonadati</taxon>
        <taxon>Pseudomonadota</taxon>
        <taxon>Gammaproteobacteria</taxon>
        <taxon>Oceanospirillales</taxon>
        <taxon>Oceanospirillaceae</taxon>
        <taxon>Pontibacterium</taxon>
    </lineage>
</organism>
<dbReference type="InterPro" id="IPR050626">
    <property type="entry name" value="Peptidase_M16"/>
</dbReference>
<evidence type="ECO:0000256" key="3">
    <source>
        <dbReference type="ARBA" id="ARBA00007261"/>
    </source>
</evidence>
<feature type="domain" description="Peptidase M16 C-terminal" evidence="17">
    <location>
        <begin position="210"/>
        <end position="384"/>
    </location>
</feature>
<dbReference type="PROSITE" id="PS00143">
    <property type="entry name" value="INSULINASE"/>
    <property type="match status" value="1"/>
</dbReference>
<evidence type="ECO:0000256" key="15">
    <source>
        <dbReference type="SAM" id="SignalP"/>
    </source>
</evidence>
<evidence type="ECO:0000256" key="14">
    <source>
        <dbReference type="RuleBase" id="RU004447"/>
    </source>
</evidence>
<evidence type="ECO:0000256" key="2">
    <source>
        <dbReference type="ARBA" id="ARBA00002184"/>
    </source>
</evidence>
<evidence type="ECO:0000259" key="19">
    <source>
        <dbReference type="Pfam" id="PF22456"/>
    </source>
</evidence>
<dbReference type="GO" id="GO:0006508">
    <property type="term" value="P:proteolysis"/>
    <property type="evidence" value="ECO:0007669"/>
    <property type="project" value="UniProtKB-KW"/>
</dbReference>
<evidence type="ECO:0000256" key="10">
    <source>
        <dbReference type="ARBA" id="ARBA00023049"/>
    </source>
</evidence>
<evidence type="ECO:0000259" key="16">
    <source>
        <dbReference type="Pfam" id="PF00675"/>
    </source>
</evidence>
<dbReference type="Gene3D" id="3.30.830.10">
    <property type="entry name" value="Metalloenzyme, LuxS/M16 peptidase-like"/>
    <property type="match status" value="4"/>
</dbReference>
<evidence type="ECO:0000256" key="12">
    <source>
        <dbReference type="ARBA" id="ARBA00031184"/>
    </source>
</evidence>
<comment type="cofactor">
    <cofactor evidence="1">
        <name>Zn(2+)</name>
        <dbReference type="ChEBI" id="CHEBI:29105"/>
    </cofactor>
</comment>
<dbReference type="GO" id="GO:0005737">
    <property type="term" value="C:cytoplasm"/>
    <property type="evidence" value="ECO:0007669"/>
    <property type="project" value="UniProtKB-ARBA"/>
</dbReference>
<evidence type="ECO:0000256" key="4">
    <source>
        <dbReference type="ARBA" id="ARBA00012449"/>
    </source>
</evidence>
<dbReference type="PANTHER" id="PTHR43690">
    <property type="entry name" value="NARDILYSIN"/>
    <property type="match status" value="1"/>
</dbReference>
<keyword evidence="7" id="KW-0479">Metal-binding</keyword>
<dbReference type="InterPro" id="IPR011249">
    <property type="entry name" value="Metalloenz_LuxS/M16"/>
</dbReference>
<keyword evidence="9" id="KW-0862">Zinc</keyword>
<dbReference type="Pfam" id="PF22456">
    <property type="entry name" value="PqqF-like_C_4"/>
    <property type="match status" value="1"/>
</dbReference>
<gene>
    <name evidence="20" type="ORF">IOQ59_05020</name>
</gene>
<proteinExistence type="inferred from homology"/>
<dbReference type="SUPFAM" id="SSF63411">
    <property type="entry name" value="LuxS/MPP-like metallohydrolase"/>
    <property type="match status" value="4"/>
</dbReference>
<evidence type="ECO:0000256" key="9">
    <source>
        <dbReference type="ARBA" id="ARBA00022833"/>
    </source>
</evidence>
<keyword evidence="10" id="KW-0482">Metalloprotease</keyword>
<dbReference type="InterPro" id="IPR007863">
    <property type="entry name" value="Peptidase_M16_C"/>
</dbReference>
<dbReference type="FunFam" id="3.30.830.10:FF:000012">
    <property type="entry name" value="Protease 3"/>
    <property type="match status" value="1"/>
</dbReference>
<keyword evidence="8" id="KW-0378">Hydrolase</keyword>
<sequence>MTPLKRLPFSKYALFCLLFLLGNIANAGVHTSPSDSREYLTFTLNNQMKVLVISDPTSSKAAASLDVAVGSNANPKEREGLAHFLEHMLFLGTEKYPEAGDYQAFISSHGGNHNAYTAFENTNYFFDIKADSLEPALDRFSQFFISPLFTDKYVDRERHAVHSEYQAKIRDDGRRIYAVTKQILNPENSYSQFSVGSLETLADNENGKIRDDLIKFYQQHYSANLMSLVVLGNQSTADLKALVEAKFTAVPNAHVRPFRNNTPLFKPASLPLKLNIKTVKDLRYMSMTFPMPEVRSQWRKKPLYYISSLVGYEGAGSLLSELKAKGWATGLAASTGTSLPGESTFHVNIALTPEGLQNQEAITQLFFNYIDLIKQGGISETLYQEESDLNRIQFRFQERNEPIHYVSQLSRQLRQYPMQETIRAPYLFEAFDAELIGSYLTNVRPDNMLLTVKARDVETDQSNPWYNVEFSAKPISTDMQQAMLQGPKTAALYIRGTNPFVATNLQLKDRATAATNPQVILEQPGLTLWHQQDASFSSPKANLFFSVMSHRANLTSKDAVLTGLYTRMVKDRLNEVLYDAYVAGLNTDIYPHLKGFSVRLSGYNEKLPVLLEKVTAELKNPMFTEQRFAVIKQQYADQLANAKKEKPFNQTINEIFQLLLPQWSKAEKLGAIDTVSFADLQRFTPELLAETELRVLSHGNMLADEATDMANHIAVTLLKKVQPKHLSQTPVVRLQKGRPFVQTLDLPHNDSAISIYFQGNDSALKTRAEFAILSELMSSPFYSRLRTEKQLGYVVFETPLPLRKAPGLAFVVQSPVADPLSLEEHITHFMDDMGDQMLAMSDTQLEKYKRSVISRILKEENSLSERSARYWNQIDRNNADFHSREALAKSIAELSLQELQQGFKQLRDRQLIVRSFGLKHMENASREEIGRTCDVEINSLKIAGEFMPEA</sequence>
<keyword evidence="15" id="KW-0732">Signal</keyword>
<dbReference type="Pfam" id="PF00675">
    <property type="entry name" value="Peptidase_M16"/>
    <property type="match status" value="1"/>
</dbReference>
<evidence type="ECO:0000256" key="1">
    <source>
        <dbReference type="ARBA" id="ARBA00001947"/>
    </source>
</evidence>
<evidence type="ECO:0000256" key="11">
    <source>
        <dbReference type="ARBA" id="ARBA00029597"/>
    </source>
</evidence>
<evidence type="ECO:0000313" key="21">
    <source>
        <dbReference type="Proteomes" id="UP000640333"/>
    </source>
</evidence>
<dbReference type="InterPro" id="IPR032632">
    <property type="entry name" value="Peptidase_M16_M"/>
</dbReference>
<feature type="domain" description="Peptidase M16 middle/third" evidence="18">
    <location>
        <begin position="394"/>
        <end position="669"/>
    </location>
</feature>
<dbReference type="Pfam" id="PF05193">
    <property type="entry name" value="Peptidase_M16_C"/>
    <property type="match status" value="1"/>
</dbReference>